<sequence length="206" mass="23469">MGLEEAPSRSCPFLMQKQLDGEKILNQKRPTFELDVFKVRNNSSIIETTNPERKILRETIDTKHFKGILKKNFVKEPKLQIHHFNGLSSKQFDDLSHDVPPYQESVEPDGPYPPEGLSPRKLKEDLVSSKTIKPRKGSGSTNMRSEMEKDVSKRLTKEAMKQDGKGINAIESESGSCKVKMHYQVSHISQLNETSDIKCKLAFRLL</sequence>
<protein>
    <submittedName>
        <fullName evidence="2">Uncharacterized protein</fullName>
    </submittedName>
</protein>
<comment type="caution">
    <text evidence="2">The sequence shown here is derived from an EMBL/GenBank/DDBJ whole genome shotgun (WGS) entry which is preliminary data.</text>
</comment>
<proteinExistence type="predicted"/>
<evidence type="ECO:0000256" key="1">
    <source>
        <dbReference type="SAM" id="MobiDB-lite"/>
    </source>
</evidence>
<accession>A0A6A4P716</accession>
<dbReference type="EMBL" id="WOCE01000016">
    <property type="protein sequence ID" value="KAE9597592.1"/>
    <property type="molecule type" value="Genomic_DNA"/>
</dbReference>
<evidence type="ECO:0000313" key="2">
    <source>
        <dbReference type="EMBL" id="KAE9597592.1"/>
    </source>
</evidence>
<dbReference type="PANTHER" id="PTHR34282">
    <property type="entry name" value="OS01G0228800 PROTEIN-RELATED"/>
    <property type="match status" value="1"/>
</dbReference>
<organism evidence="2 3">
    <name type="scientific">Lupinus albus</name>
    <name type="common">White lupine</name>
    <name type="synonym">Lupinus termis</name>
    <dbReference type="NCBI Taxonomy" id="3870"/>
    <lineage>
        <taxon>Eukaryota</taxon>
        <taxon>Viridiplantae</taxon>
        <taxon>Streptophyta</taxon>
        <taxon>Embryophyta</taxon>
        <taxon>Tracheophyta</taxon>
        <taxon>Spermatophyta</taxon>
        <taxon>Magnoliopsida</taxon>
        <taxon>eudicotyledons</taxon>
        <taxon>Gunneridae</taxon>
        <taxon>Pentapetalae</taxon>
        <taxon>rosids</taxon>
        <taxon>fabids</taxon>
        <taxon>Fabales</taxon>
        <taxon>Fabaceae</taxon>
        <taxon>Papilionoideae</taxon>
        <taxon>50 kb inversion clade</taxon>
        <taxon>genistoids sensu lato</taxon>
        <taxon>core genistoids</taxon>
        <taxon>Genisteae</taxon>
        <taxon>Lupinus</taxon>
    </lineage>
</organism>
<dbReference type="AlphaFoldDB" id="A0A6A4P716"/>
<feature type="region of interest" description="Disordered" evidence="1">
    <location>
        <begin position="92"/>
        <end position="152"/>
    </location>
</feature>
<dbReference type="Proteomes" id="UP000447434">
    <property type="component" value="Chromosome 16"/>
</dbReference>
<evidence type="ECO:0000313" key="3">
    <source>
        <dbReference type="Proteomes" id="UP000447434"/>
    </source>
</evidence>
<gene>
    <name evidence="2" type="ORF">Lalb_Chr16g0388151</name>
</gene>
<keyword evidence="3" id="KW-1185">Reference proteome</keyword>
<name>A0A6A4P716_LUPAL</name>
<dbReference type="OrthoDB" id="1079501at2759"/>
<dbReference type="PANTHER" id="PTHR34282:SF2">
    <property type="entry name" value="DUF3741 DOMAIN-CONTAINING PROTEIN"/>
    <property type="match status" value="1"/>
</dbReference>
<reference evidence="3" key="1">
    <citation type="journal article" date="2020" name="Nat. Commun.">
        <title>Genome sequence of the cluster root forming white lupin.</title>
        <authorList>
            <person name="Hufnagel B."/>
            <person name="Marques A."/>
            <person name="Soriano A."/>
            <person name="Marques L."/>
            <person name="Divol F."/>
            <person name="Doumas P."/>
            <person name="Sallet E."/>
            <person name="Mancinotti D."/>
            <person name="Carrere S."/>
            <person name="Marande W."/>
            <person name="Arribat S."/>
            <person name="Keller J."/>
            <person name="Huneau C."/>
            <person name="Blein T."/>
            <person name="Aime D."/>
            <person name="Laguerre M."/>
            <person name="Taylor J."/>
            <person name="Schubert V."/>
            <person name="Nelson M."/>
            <person name="Geu-Flores F."/>
            <person name="Crespi M."/>
            <person name="Gallardo-Guerrero K."/>
            <person name="Delaux P.-M."/>
            <person name="Salse J."/>
            <person name="Berges H."/>
            <person name="Guyot R."/>
            <person name="Gouzy J."/>
            <person name="Peret B."/>
        </authorList>
    </citation>
    <scope>NUCLEOTIDE SEQUENCE [LARGE SCALE GENOMIC DNA]</scope>
    <source>
        <strain evidence="3">cv. Amiga</strain>
    </source>
</reference>